<dbReference type="AlphaFoldDB" id="A0A1W1C999"/>
<dbReference type="PANTHER" id="PTHR13891">
    <property type="entry name" value="CYTOCHROME C OXIDASE ASSEMBLY FACTOR 7"/>
    <property type="match status" value="1"/>
</dbReference>
<dbReference type="InterPro" id="IPR040239">
    <property type="entry name" value="HcpB-like"/>
</dbReference>
<evidence type="ECO:0000313" key="3">
    <source>
        <dbReference type="EMBL" id="SFV62302.1"/>
    </source>
</evidence>
<comment type="similarity">
    <text evidence="1">Belongs to the hcp beta-lactamase family.</text>
</comment>
<dbReference type="PANTHER" id="PTHR13891:SF1">
    <property type="entry name" value="CYTOCHROME C OXIDASE ASSEMBLY FACTOR 7"/>
    <property type="match status" value="1"/>
</dbReference>
<keyword evidence="2" id="KW-0677">Repeat</keyword>
<name>A0A1W1C999_9ZZZZ</name>
<dbReference type="EMBL" id="FPHF01000066">
    <property type="protein sequence ID" value="SFV62302.1"/>
    <property type="molecule type" value="Genomic_DNA"/>
</dbReference>
<dbReference type="InterPro" id="IPR006597">
    <property type="entry name" value="Sel1-like"/>
</dbReference>
<accession>A0A1W1C999</accession>
<dbReference type="Pfam" id="PF08238">
    <property type="entry name" value="Sel1"/>
    <property type="match status" value="5"/>
</dbReference>
<evidence type="ECO:0000256" key="1">
    <source>
        <dbReference type="ARBA" id="ARBA00008486"/>
    </source>
</evidence>
<protein>
    <submittedName>
        <fullName evidence="3">Conserved hypothetical secreted protein</fullName>
    </submittedName>
</protein>
<reference evidence="3" key="1">
    <citation type="submission" date="2016-10" db="EMBL/GenBank/DDBJ databases">
        <authorList>
            <person name="de Groot N.N."/>
        </authorList>
    </citation>
    <scope>NUCLEOTIDE SEQUENCE</scope>
</reference>
<proteinExistence type="inferred from homology"/>
<dbReference type="SMART" id="SM00671">
    <property type="entry name" value="SEL1"/>
    <property type="match status" value="5"/>
</dbReference>
<dbReference type="InterPro" id="IPR011990">
    <property type="entry name" value="TPR-like_helical_dom_sf"/>
</dbReference>
<dbReference type="Gene3D" id="1.25.40.10">
    <property type="entry name" value="Tetratricopeptide repeat domain"/>
    <property type="match status" value="2"/>
</dbReference>
<dbReference type="SUPFAM" id="SSF81901">
    <property type="entry name" value="HCP-like"/>
    <property type="match status" value="2"/>
</dbReference>
<organism evidence="3">
    <name type="scientific">hydrothermal vent metagenome</name>
    <dbReference type="NCBI Taxonomy" id="652676"/>
    <lineage>
        <taxon>unclassified sequences</taxon>
        <taxon>metagenomes</taxon>
        <taxon>ecological metagenomes</taxon>
    </lineage>
</organism>
<gene>
    <name evidence="3" type="ORF">MNB_SM-4-1667</name>
</gene>
<sequence length="237" mass="27190">MAFSPACDKIANIYLNEHTGASDKKALKLLRQSCFMGDNRVCLKVAKVYDKGQLGSVKNTTQAKIFYQRSCSKFLLEGCDILGVNPVTYSFKTYLDTKKQHRFEKQCKNNDYWACYRLGDMYENGQGATKNKVLAKKYYKKSCNGDYYDSCLNLAYMHSRDKDYDKVIPLYTKACDNGVFYGCRGLGDYYHDNKYKKKNLSLSLHFYEKACIQGDSVACISNVDRVTKEIQKGMLNK</sequence>
<evidence type="ECO:0000256" key="2">
    <source>
        <dbReference type="ARBA" id="ARBA00022737"/>
    </source>
</evidence>